<evidence type="ECO:0000256" key="1">
    <source>
        <dbReference type="ARBA" id="ARBA00022723"/>
    </source>
</evidence>
<dbReference type="PANTHER" id="PTHR16295">
    <property type="entry name" value="TRAF-TYPE ZINC FINGER PROTEIN-RELATED"/>
    <property type="match status" value="1"/>
</dbReference>
<evidence type="ECO:0000313" key="8">
    <source>
        <dbReference type="Proteomes" id="UP001460270"/>
    </source>
</evidence>
<feature type="zinc finger region" description="TRAF-type" evidence="4">
    <location>
        <begin position="337"/>
        <end position="379"/>
    </location>
</feature>
<accession>A0AAW0MWL4</accession>
<name>A0AAW0MWL4_9GOBI</name>
<keyword evidence="1 4" id="KW-0479">Metal-binding</keyword>
<keyword evidence="3 4" id="KW-0862">Zinc</keyword>
<evidence type="ECO:0000313" key="7">
    <source>
        <dbReference type="EMBL" id="KAK7882808.1"/>
    </source>
</evidence>
<feature type="zinc finger region" description="TRAF-type" evidence="4">
    <location>
        <begin position="59"/>
        <end position="101"/>
    </location>
</feature>
<evidence type="ECO:0000259" key="6">
    <source>
        <dbReference type="PROSITE" id="PS50145"/>
    </source>
</evidence>
<comment type="caution">
    <text evidence="7">The sequence shown here is derived from an EMBL/GenBank/DDBJ whole genome shotgun (WGS) entry which is preliminary data.</text>
</comment>
<feature type="domain" description="TRAF-type" evidence="6">
    <location>
        <begin position="59"/>
        <end position="101"/>
    </location>
</feature>
<dbReference type="GO" id="GO:0008270">
    <property type="term" value="F:zinc ion binding"/>
    <property type="evidence" value="ECO:0007669"/>
    <property type="project" value="UniProtKB-KW"/>
</dbReference>
<dbReference type="AlphaFoldDB" id="A0AAW0MWL4"/>
<evidence type="ECO:0000256" key="5">
    <source>
        <dbReference type="SAM" id="MobiDB-lite"/>
    </source>
</evidence>
<feature type="domain" description="TRAF-type" evidence="6">
    <location>
        <begin position="337"/>
        <end position="379"/>
    </location>
</feature>
<dbReference type="Pfam" id="PF21366">
    <property type="entry name" value="TRAFD1-XIAF1_ZnF"/>
    <property type="match status" value="2"/>
</dbReference>
<dbReference type="InterPro" id="IPR051986">
    <property type="entry name" value="Innate_Immune_Apopt_Reg"/>
</dbReference>
<dbReference type="Gene3D" id="3.30.40.10">
    <property type="entry name" value="Zinc/RING finger domain, C3HC4 (zinc finger)"/>
    <property type="match status" value="4"/>
</dbReference>
<reference evidence="8" key="1">
    <citation type="submission" date="2024-04" db="EMBL/GenBank/DDBJ databases">
        <title>Salinicola lusitanus LLJ914,a marine bacterium isolated from the Okinawa Trough.</title>
        <authorList>
            <person name="Li J."/>
        </authorList>
    </citation>
    <scope>NUCLEOTIDE SEQUENCE [LARGE SCALE GENOMIC DNA]</scope>
</reference>
<dbReference type="PROSITE" id="PS50145">
    <property type="entry name" value="ZF_TRAF"/>
    <property type="match status" value="2"/>
</dbReference>
<evidence type="ECO:0000256" key="2">
    <source>
        <dbReference type="ARBA" id="ARBA00022771"/>
    </source>
</evidence>
<protein>
    <recommendedName>
        <fullName evidence="6">TRAF-type domain-containing protein</fullName>
    </recommendedName>
</protein>
<dbReference type="InterPro" id="IPR013083">
    <property type="entry name" value="Znf_RING/FYVE/PHD"/>
</dbReference>
<keyword evidence="8" id="KW-1185">Reference proteome</keyword>
<keyword evidence="2 4" id="KW-0863">Zinc-finger</keyword>
<dbReference type="PANTHER" id="PTHR16295:SF17">
    <property type="entry name" value="XIAP-ASSOCIATED FACTOR 1"/>
    <property type="match status" value="1"/>
</dbReference>
<sequence>MADEEETRVCGRCKKAVAEANFALHESHCSRFLRLCQDCNENVPVSEMEQHRQEQHTQVKCPKCRKKMERRLLPEHQEEECPERVQPCVFCELEMTWTQLQQHALACGSRTERCPDCDRYIKLSDREEHSRACPGQDLYSEPSEDNEAPKLPPKIPPRAAARGAQGAGKTKIQCKVCMLTFPADEIKKHEMMCDADPEWKYDDSDSDSDSDFTFQASGVEYVSSRVRNMDLPQTFGADWTRGGSSSETKDPNELSTCPHCQLVLPWVTLRWHVRSPYAANNAATLPWNSQRKKAVAEANFALHESHCSRFLRLCQDCNENVPVSEMEQHRQEQHTQVKCPKCRKKMERRLLPEHQEEECPERVQPCVFCELEMTWTQLQQHALACGSRTERCPDCDRYIKLSDREEHSRACPGQDLYRKTKIQCKVCMLTFPADEIKKHEMMCDADPEWKYDDSDSDSDSDFTFQASGVEYVSSRVRNMDLPQTFGADWTRGGSSSETKDPNELSTCPHCQLVLPWVTLRWHVTSVSCTYISNTERPLCR</sequence>
<dbReference type="Proteomes" id="UP001460270">
    <property type="component" value="Unassembled WGS sequence"/>
</dbReference>
<evidence type="ECO:0000256" key="4">
    <source>
        <dbReference type="PROSITE-ProRule" id="PRU00207"/>
    </source>
</evidence>
<dbReference type="EMBL" id="JBBPFD010000021">
    <property type="protein sequence ID" value="KAK7882808.1"/>
    <property type="molecule type" value="Genomic_DNA"/>
</dbReference>
<dbReference type="GO" id="GO:0005739">
    <property type="term" value="C:mitochondrion"/>
    <property type="evidence" value="ECO:0007669"/>
    <property type="project" value="TreeGrafter"/>
</dbReference>
<proteinExistence type="predicted"/>
<dbReference type="InterPro" id="IPR001293">
    <property type="entry name" value="Znf_TRAF"/>
</dbReference>
<gene>
    <name evidence="7" type="ORF">WMY93_028982</name>
</gene>
<dbReference type="InterPro" id="IPR049439">
    <property type="entry name" value="TRAFD1-XIAF1_Znf"/>
</dbReference>
<evidence type="ECO:0000256" key="3">
    <source>
        <dbReference type="ARBA" id="ARBA00022833"/>
    </source>
</evidence>
<organism evidence="7 8">
    <name type="scientific">Mugilogobius chulae</name>
    <name type="common">yellowstripe goby</name>
    <dbReference type="NCBI Taxonomy" id="88201"/>
    <lineage>
        <taxon>Eukaryota</taxon>
        <taxon>Metazoa</taxon>
        <taxon>Chordata</taxon>
        <taxon>Craniata</taxon>
        <taxon>Vertebrata</taxon>
        <taxon>Euteleostomi</taxon>
        <taxon>Actinopterygii</taxon>
        <taxon>Neopterygii</taxon>
        <taxon>Teleostei</taxon>
        <taxon>Neoteleostei</taxon>
        <taxon>Acanthomorphata</taxon>
        <taxon>Gobiaria</taxon>
        <taxon>Gobiiformes</taxon>
        <taxon>Gobioidei</taxon>
        <taxon>Gobiidae</taxon>
        <taxon>Gobionellinae</taxon>
        <taxon>Mugilogobius</taxon>
    </lineage>
</organism>
<feature type="region of interest" description="Disordered" evidence="5">
    <location>
        <begin position="131"/>
        <end position="166"/>
    </location>
</feature>